<evidence type="ECO:0000256" key="5">
    <source>
        <dbReference type="SAM" id="Phobius"/>
    </source>
</evidence>
<keyword evidence="8" id="KW-1185">Reference proteome</keyword>
<dbReference type="GO" id="GO:0008233">
    <property type="term" value="F:peptidase activity"/>
    <property type="evidence" value="ECO:0007669"/>
    <property type="project" value="UniProtKB-KW"/>
</dbReference>
<dbReference type="InterPro" id="IPR022764">
    <property type="entry name" value="Peptidase_S54_rhomboid_dom"/>
</dbReference>
<keyword evidence="7" id="KW-0378">Hydrolase</keyword>
<evidence type="ECO:0000256" key="4">
    <source>
        <dbReference type="ARBA" id="ARBA00023136"/>
    </source>
</evidence>
<feature type="transmembrane region" description="Helical" evidence="5">
    <location>
        <begin position="20"/>
        <end position="38"/>
    </location>
</feature>
<keyword evidence="3 5" id="KW-1133">Transmembrane helix</keyword>
<dbReference type="Proteomes" id="UP001250791">
    <property type="component" value="Unassembled WGS sequence"/>
</dbReference>
<keyword evidence="2 5" id="KW-0812">Transmembrane</keyword>
<dbReference type="SUPFAM" id="SSF144091">
    <property type="entry name" value="Rhomboid-like"/>
    <property type="match status" value="1"/>
</dbReference>
<evidence type="ECO:0000313" key="8">
    <source>
        <dbReference type="Proteomes" id="UP001250791"/>
    </source>
</evidence>
<dbReference type="EC" id="3.4.21.105" evidence="7"/>
<dbReference type="Pfam" id="PF01694">
    <property type="entry name" value="Rhomboid"/>
    <property type="match status" value="1"/>
</dbReference>
<protein>
    <submittedName>
        <fullName evidence="7">Rhomboid protease GluP</fullName>
        <ecNumber evidence="7">3.4.21.105</ecNumber>
    </submittedName>
</protein>
<evidence type="ECO:0000259" key="6">
    <source>
        <dbReference type="Pfam" id="PF01694"/>
    </source>
</evidence>
<organism evidence="7 8">
    <name type="scientific">Rhizobium miluonense</name>
    <dbReference type="NCBI Taxonomy" id="411945"/>
    <lineage>
        <taxon>Bacteria</taxon>
        <taxon>Pseudomonadati</taxon>
        <taxon>Pseudomonadota</taxon>
        <taxon>Alphaproteobacteria</taxon>
        <taxon>Hyphomicrobiales</taxon>
        <taxon>Rhizobiaceae</taxon>
        <taxon>Rhizobium/Agrobacterium group</taxon>
        <taxon>Rhizobium</taxon>
    </lineage>
</organism>
<name>A0ABU1SZ64_9HYPH</name>
<comment type="subcellular location">
    <subcellularLocation>
        <location evidence="1">Membrane</location>
        <topology evidence="1">Multi-pass membrane protein</topology>
    </subcellularLocation>
</comment>
<dbReference type="GO" id="GO:0006508">
    <property type="term" value="P:proteolysis"/>
    <property type="evidence" value="ECO:0007669"/>
    <property type="project" value="UniProtKB-KW"/>
</dbReference>
<gene>
    <name evidence="7" type="ORF">J2W52_005928</name>
</gene>
<keyword evidence="4 5" id="KW-0472">Membrane</keyword>
<evidence type="ECO:0000256" key="2">
    <source>
        <dbReference type="ARBA" id="ARBA00022692"/>
    </source>
</evidence>
<dbReference type="InterPro" id="IPR035952">
    <property type="entry name" value="Rhomboid-like_sf"/>
</dbReference>
<evidence type="ECO:0000256" key="1">
    <source>
        <dbReference type="ARBA" id="ARBA00004141"/>
    </source>
</evidence>
<feature type="domain" description="Peptidase S54 rhomboid" evidence="6">
    <location>
        <begin position="1"/>
        <end position="65"/>
    </location>
</feature>
<sequence length="96" mass="10049">MLALWRVGILLERLIGWRWFAALFCVSAIDGSAASLLISPDNILGVGASGGIIGLFAAVIVASFHFPSGPLPKALRIGAIRISYFHPAAPARPPVA</sequence>
<accession>A0ABU1SZ64</accession>
<comment type="caution">
    <text evidence="7">The sequence shown here is derived from an EMBL/GenBank/DDBJ whole genome shotgun (WGS) entry which is preliminary data.</text>
</comment>
<feature type="transmembrane region" description="Helical" evidence="5">
    <location>
        <begin position="44"/>
        <end position="66"/>
    </location>
</feature>
<proteinExistence type="predicted"/>
<evidence type="ECO:0000256" key="3">
    <source>
        <dbReference type="ARBA" id="ARBA00022989"/>
    </source>
</evidence>
<dbReference type="EMBL" id="JAVDUP010000018">
    <property type="protein sequence ID" value="MDR6904293.1"/>
    <property type="molecule type" value="Genomic_DNA"/>
</dbReference>
<keyword evidence="7" id="KW-0645">Protease</keyword>
<dbReference type="Gene3D" id="1.20.1540.10">
    <property type="entry name" value="Rhomboid-like"/>
    <property type="match status" value="1"/>
</dbReference>
<reference evidence="7 8" key="1">
    <citation type="submission" date="2023-07" db="EMBL/GenBank/DDBJ databases">
        <title>Sorghum-associated microbial communities from plants grown in Nebraska, USA.</title>
        <authorList>
            <person name="Schachtman D."/>
        </authorList>
    </citation>
    <scope>NUCLEOTIDE SEQUENCE [LARGE SCALE GENOMIC DNA]</scope>
    <source>
        <strain evidence="7 8">3199</strain>
    </source>
</reference>
<evidence type="ECO:0000313" key="7">
    <source>
        <dbReference type="EMBL" id="MDR6904293.1"/>
    </source>
</evidence>
<dbReference type="RefSeq" id="WP_310236089.1">
    <property type="nucleotide sequence ID" value="NZ_JAVDUP010000018.1"/>
</dbReference>